<feature type="compositionally biased region" description="Basic and acidic residues" evidence="1">
    <location>
        <begin position="185"/>
        <end position="205"/>
    </location>
</feature>
<reference evidence="2 3" key="1">
    <citation type="submission" date="2013-07" db="EMBL/GenBank/DDBJ databases">
        <title>The Genome Sequence of Kwoniella mangroviensis CBS10435.</title>
        <authorList>
            <consortium name="The Broad Institute Genome Sequencing Platform"/>
            <person name="Cuomo C."/>
            <person name="Litvintseva A."/>
            <person name="Chen Y."/>
            <person name="Heitman J."/>
            <person name="Sun S."/>
            <person name="Springer D."/>
            <person name="Dromer F."/>
            <person name="Young S.K."/>
            <person name="Zeng Q."/>
            <person name="Gargeya S."/>
            <person name="Fitzgerald M."/>
            <person name="Abouelleil A."/>
            <person name="Alvarado L."/>
            <person name="Berlin A.M."/>
            <person name="Chapman S.B."/>
            <person name="Dewar J."/>
            <person name="Goldberg J."/>
            <person name="Griggs A."/>
            <person name="Gujja S."/>
            <person name="Hansen M."/>
            <person name="Howarth C."/>
            <person name="Imamovic A."/>
            <person name="Larimer J."/>
            <person name="McCowan C."/>
            <person name="Murphy C."/>
            <person name="Pearson M."/>
            <person name="Priest M."/>
            <person name="Roberts A."/>
            <person name="Saif S."/>
            <person name="Shea T."/>
            <person name="Sykes S."/>
            <person name="Wortman J."/>
            <person name="Nusbaum C."/>
            <person name="Birren B."/>
        </authorList>
    </citation>
    <scope>NUCLEOTIDE SEQUENCE [LARGE SCALE GENOMIC DNA]</scope>
    <source>
        <strain evidence="2 3">CBS 10435</strain>
    </source>
</reference>
<gene>
    <name evidence="2" type="ORF">L486_06974</name>
</gene>
<dbReference type="STRING" id="1331196.A0A1B9IJE8"/>
<dbReference type="EMBL" id="KI669466">
    <property type="protein sequence ID" value="OCF55490.1"/>
    <property type="molecule type" value="Genomic_DNA"/>
</dbReference>
<evidence type="ECO:0000313" key="2">
    <source>
        <dbReference type="EMBL" id="OCF55490.1"/>
    </source>
</evidence>
<sequence>MSHFRRNFGRFTSSSASEHYQRQLTAPVNKWKKQWVTPIGLAPESSYKICKWVKQKEKAKLTGAIEVDDNTPVPEEGEGDEDEDGGEDQDQDMEEDDQDQNEDDGDEGEGEGENEDEEDVKATTTAAQTPAPTVTVDTADSTTQTQTQPEPISTTAKEGEEFSTKPTDAAVDAQEEEVIPPPTTGEKEKESTPAPEKKEEEENHESTIPTHQTIPSNAIEIHPVGPSATESGLGESSTEPLMEMETRPAEDITEKMDIEEEPKEKEKVEEEDKGLVHGEMDAPTRALEVENTEVPKEVEKE</sequence>
<accession>A0A1B9IJE8</accession>
<dbReference type="OrthoDB" id="2595509at2759"/>
<organism evidence="2 3">
    <name type="scientific">Kwoniella mangroviensis CBS 10435</name>
    <dbReference type="NCBI Taxonomy" id="1331196"/>
    <lineage>
        <taxon>Eukaryota</taxon>
        <taxon>Fungi</taxon>
        <taxon>Dikarya</taxon>
        <taxon>Basidiomycota</taxon>
        <taxon>Agaricomycotina</taxon>
        <taxon>Tremellomycetes</taxon>
        <taxon>Tremellales</taxon>
        <taxon>Cryptococcaceae</taxon>
        <taxon>Kwoniella</taxon>
    </lineage>
</organism>
<feature type="compositionally biased region" description="Low complexity" evidence="1">
    <location>
        <begin position="122"/>
        <end position="149"/>
    </location>
</feature>
<evidence type="ECO:0000313" key="3">
    <source>
        <dbReference type="Proteomes" id="UP000092583"/>
    </source>
</evidence>
<feature type="region of interest" description="Disordered" evidence="1">
    <location>
        <begin position="1"/>
        <end position="31"/>
    </location>
</feature>
<name>A0A1B9IJE8_9TREE</name>
<evidence type="ECO:0000256" key="1">
    <source>
        <dbReference type="SAM" id="MobiDB-lite"/>
    </source>
</evidence>
<dbReference type="AlphaFoldDB" id="A0A1B9IJE8"/>
<feature type="compositionally biased region" description="Basic and acidic residues" evidence="1">
    <location>
        <begin position="244"/>
        <end position="282"/>
    </location>
</feature>
<feature type="compositionally biased region" description="Polar residues" evidence="1">
    <location>
        <begin position="228"/>
        <end position="239"/>
    </location>
</feature>
<keyword evidence="3" id="KW-1185">Reference proteome</keyword>
<feature type="compositionally biased region" description="Acidic residues" evidence="1">
    <location>
        <begin position="75"/>
        <end position="119"/>
    </location>
</feature>
<dbReference type="Proteomes" id="UP000092583">
    <property type="component" value="Unassembled WGS sequence"/>
</dbReference>
<proteinExistence type="predicted"/>
<feature type="region of interest" description="Disordered" evidence="1">
    <location>
        <begin position="59"/>
        <end position="301"/>
    </location>
</feature>
<reference evidence="3" key="2">
    <citation type="submission" date="2013-12" db="EMBL/GenBank/DDBJ databases">
        <title>Evolution of pathogenesis and genome organization in the Tremellales.</title>
        <authorList>
            <person name="Cuomo C."/>
            <person name="Litvintseva A."/>
            <person name="Heitman J."/>
            <person name="Chen Y."/>
            <person name="Sun S."/>
            <person name="Springer D."/>
            <person name="Dromer F."/>
            <person name="Young S."/>
            <person name="Zeng Q."/>
            <person name="Chapman S."/>
            <person name="Gujja S."/>
            <person name="Saif S."/>
            <person name="Birren B."/>
        </authorList>
    </citation>
    <scope>NUCLEOTIDE SEQUENCE [LARGE SCALE GENOMIC DNA]</scope>
    <source>
        <strain evidence="3">CBS 10435</strain>
    </source>
</reference>
<protein>
    <submittedName>
        <fullName evidence="2">Uncharacterized protein</fullName>
    </submittedName>
</protein>
<feature type="compositionally biased region" description="Polar residues" evidence="1">
    <location>
        <begin position="10"/>
        <end position="26"/>
    </location>
</feature>